<evidence type="ECO:0000313" key="4">
    <source>
        <dbReference type="EMBL" id="GAA1233119.1"/>
    </source>
</evidence>
<evidence type="ECO:0000259" key="3">
    <source>
        <dbReference type="PROSITE" id="PS51462"/>
    </source>
</evidence>
<keyword evidence="5" id="KW-1185">Reference proteome</keyword>
<protein>
    <submittedName>
        <fullName evidence="4">NUDIX hydrolase</fullName>
    </submittedName>
</protein>
<evidence type="ECO:0000256" key="1">
    <source>
        <dbReference type="ARBA" id="ARBA00005582"/>
    </source>
</evidence>
<organism evidence="4 5">
    <name type="scientific">Prauserella halophila</name>
    <dbReference type="NCBI Taxonomy" id="185641"/>
    <lineage>
        <taxon>Bacteria</taxon>
        <taxon>Bacillati</taxon>
        <taxon>Actinomycetota</taxon>
        <taxon>Actinomycetes</taxon>
        <taxon>Pseudonocardiales</taxon>
        <taxon>Pseudonocardiaceae</taxon>
        <taxon>Prauserella</taxon>
    </lineage>
</organism>
<accession>A0ABP4GT62</accession>
<feature type="domain" description="Nudix hydrolase" evidence="3">
    <location>
        <begin position="56"/>
        <end position="186"/>
    </location>
</feature>
<dbReference type="Pfam" id="PF00293">
    <property type="entry name" value="NUDIX"/>
    <property type="match status" value="1"/>
</dbReference>
<gene>
    <name evidence="4" type="ORF">GCM10009676_15510</name>
</gene>
<evidence type="ECO:0000256" key="2">
    <source>
        <dbReference type="ARBA" id="ARBA00022801"/>
    </source>
</evidence>
<reference evidence="5" key="1">
    <citation type="journal article" date="2019" name="Int. J. Syst. Evol. Microbiol.">
        <title>The Global Catalogue of Microorganisms (GCM) 10K type strain sequencing project: providing services to taxonomists for standard genome sequencing and annotation.</title>
        <authorList>
            <consortium name="The Broad Institute Genomics Platform"/>
            <consortium name="The Broad Institute Genome Sequencing Center for Infectious Disease"/>
            <person name="Wu L."/>
            <person name="Ma J."/>
        </authorList>
    </citation>
    <scope>NUCLEOTIDE SEQUENCE [LARGE SCALE GENOMIC DNA]</scope>
    <source>
        <strain evidence="5">JCM 13023</strain>
    </source>
</reference>
<dbReference type="PROSITE" id="PS51462">
    <property type="entry name" value="NUDIX"/>
    <property type="match status" value="1"/>
</dbReference>
<dbReference type="PANTHER" id="PTHR43736">
    <property type="entry name" value="ADP-RIBOSE PYROPHOSPHATASE"/>
    <property type="match status" value="1"/>
</dbReference>
<dbReference type="GO" id="GO:0016787">
    <property type="term" value="F:hydrolase activity"/>
    <property type="evidence" value="ECO:0007669"/>
    <property type="project" value="UniProtKB-KW"/>
</dbReference>
<dbReference type="InterPro" id="IPR015797">
    <property type="entry name" value="NUDIX_hydrolase-like_dom_sf"/>
</dbReference>
<proteinExistence type="inferred from homology"/>
<sequence length="195" mass="21762">MASLSRAPGTVRAVGSGLTQWTIHGERLVDDTRKLRLSIASVELPDGVTFEQYVLRLPAAAMMVVLDDAREQVLMMWRHRWILDRWVWELPGGYVDPHEDPAVTAAREVEEETGWRPRDVRKLLSTQPMVGSADADNRLYVSLGAEYVGDPTDVNEAEEIAWLPLSSVREKMERGEIVGASSQVGLMHVLAFPPS</sequence>
<comment type="similarity">
    <text evidence="1">Belongs to the Nudix hydrolase family.</text>
</comment>
<dbReference type="Proteomes" id="UP001500653">
    <property type="component" value="Unassembled WGS sequence"/>
</dbReference>
<evidence type="ECO:0000313" key="5">
    <source>
        <dbReference type="Proteomes" id="UP001500653"/>
    </source>
</evidence>
<dbReference type="InterPro" id="IPR000086">
    <property type="entry name" value="NUDIX_hydrolase_dom"/>
</dbReference>
<dbReference type="Gene3D" id="3.90.79.10">
    <property type="entry name" value="Nucleoside Triphosphate Pyrophosphohydrolase"/>
    <property type="match status" value="1"/>
</dbReference>
<dbReference type="PANTHER" id="PTHR43736:SF1">
    <property type="entry name" value="DIHYDRONEOPTERIN TRIPHOSPHATE DIPHOSPHATASE"/>
    <property type="match status" value="1"/>
</dbReference>
<keyword evidence="2 4" id="KW-0378">Hydrolase</keyword>
<dbReference type="InterPro" id="IPR020084">
    <property type="entry name" value="NUDIX_hydrolase_CS"/>
</dbReference>
<name>A0ABP4GT62_9PSEU</name>
<dbReference type="EMBL" id="BAAALN010000005">
    <property type="protein sequence ID" value="GAA1233119.1"/>
    <property type="molecule type" value="Genomic_DNA"/>
</dbReference>
<dbReference type="PROSITE" id="PS00893">
    <property type="entry name" value="NUDIX_BOX"/>
    <property type="match status" value="1"/>
</dbReference>
<dbReference type="SUPFAM" id="SSF55811">
    <property type="entry name" value="Nudix"/>
    <property type="match status" value="1"/>
</dbReference>
<comment type="caution">
    <text evidence="4">The sequence shown here is derived from an EMBL/GenBank/DDBJ whole genome shotgun (WGS) entry which is preliminary data.</text>
</comment>